<sequence length="77" mass="8716">MHSIIAQSHNKVNASHGEILFAQAQWQQILGPWFLFLHSCAFANEATFQGERLESLISEVLILNHPALFSEFPTPVR</sequence>
<organism evidence="1 2">
    <name type="scientific">Cuscuta campestris</name>
    <dbReference type="NCBI Taxonomy" id="132261"/>
    <lineage>
        <taxon>Eukaryota</taxon>
        <taxon>Viridiplantae</taxon>
        <taxon>Streptophyta</taxon>
        <taxon>Embryophyta</taxon>
        <taxon>Tracheophyta</taxon>
        <taxon>Spermatophyta</taxon>
        <taxon>Magnoliopsida</taxon>
        <taxon>eudicotyledons</taxon>
        <taxon>Gunneridae</taxon>
        <taxon>Pentapetalae</taxon>
        <taxon>asterids</taxon>
        <taxon>lamiids</taxon>
        <taxon>Solanales</taxon>
        <taxon>Convolvulaceae</taxon>
        <taxon>Cuscuteae</taxon>
        <taxon>Cuscuta</taxon>
        <taxon>Cuscuta subgen. Grammica</taxon>
        <taxon>Cuscuta sect. Cleistogrammica</taxon>
    </lineage>
</organism>
<proteinExistence type="predicted"/>
<accession>A0A484MU44</accession>
<evidence type="ECO:0000313" key="2">
    <source>
        <dbReference type="Proteomes" id="UP000595140"/>
    </source>
</evidence>
<gene>
    <name evidence="1" type="ORF">CCAM_LOCUS33324</name>
</gene>
<keyword evidence="2" id="KW-1185">Reference proteome</keyword>
<reference evidence="1 2" key="1">
    <citation type="submission" date="2018-04" db="EMBL/GenBank/DDBJ databases">
        <authorList>
            <person name="Vogel A."/>
        </authorList>
    </citation>
    <scope>NUCLEOTIDE SEQUENCE [LARGE SCALE GENOMIC DNA]</scope>
</reference>
<dbReference type="Proteomes" id="UP000595140">
    <property type="component" value="Unassembled WGS sequence"/>
</dbReference>
<dbReference type="EMBL" id="OOIL02004369">
    <property type="protein sequence ID" value="VFQ91548.1"/>
    <property type="molecule type" value="Genomic_DNA"/>
</dbReference>
<evidence type="ECO:0000313" key="1">
    <source>
        <dbReference type="EMBL" id="VFQ91548.1"/>
    </source>
</evidence>
<dbReference type="AlphaFoldDB" id="A0A484MU44"/>
<name>A0A484MU44_9ASTE</name>
<protein>
    <submittedName>
        <fullName evidence="1">Uncharacterized protein</fullName>
    </submittedName>
</protein>